<keyword evidence="2" id="KW-1133">Transmembrane helix</keyword>
<evidence type="ECO:0000256" key="2">
    <source>
        <dbReference type="SAM" id="Phobius"/>
    </source>
</evidence>
<dbReference type="RefSeq" id="WP_167564477.1">
    <property type="nucleotide sequence ID" value="NZ_CP049808.1"/>
</dbReference>
<evidence type="ECO:0000313" key="3">
    <source>
        <dbReference type="EMBL" id="QIT19993.1"/>
    </source>
</evidence>
<feature type="compositionally biased region" description="Basic and acidic residues" evidence="1">
    <location>
        <begin position="31"/>
        <end position="63"/>
    </location>
</feature>
<keyword evidence="3" id="KW-0614">Plasmid</keyword>
<protein>
    <submittedName>
        <fullName evidence="3">Uncharacterized protein</fullName>
    </submittedName>
</protein>
<evidence type="ECO:0000313" key="4">
    <source>
        <dbReference type="Proteomes" id="UP000501692"/>
    </source>
</evidence>
<evidence type="ECO:0000256" key="1">
    <source>
        <dbReference type="SAM" id="MobiDB-lite"/>
    </source>
</evidence>
<keyword evidence="2" id="KW-0472">Membrane</keyword>
<name>A0A6H0G041_ACIPI</name>
<reference evidence="3 4" key="1">
    <citation type="submission" date="2020-03" db="EMBL/GenBank/DDBJ databases">
        <authorList>
            <person name="Zhang L."/>
            <person name="Han X."/>
            <person name="Chen Y."/>
            <person name="Yu Y."/>
        </authorList>
    </citation>
    <scope>NUCLEOTIDE SEQUENCE [LARGE SCALE GENOMIC DNA]</scope>
    <source>
        <strain evidence="3 4">A1254</strain>
        <plasmid evidence="4">pa1254_2</plasmid>
    </source>
</reference>
<dbReference type="EMBL" id="CP049808">
    <property type="protein sequence ID" value="QIT19993.1"/>
    <property type="molecule type" value="Genomic_DNA"/>
</dbReference>
<keyword evidence="2" id="KW-0812">Transmembrane</keyword>
<gene>
    <name evidence="3" type="ORF">G8E09_19480</name>
</gene>
<accession>A0A6H0G041</accession>
<organism evidence="3 4">
    <name type="scientific">Acinetobacter pittii</name>
    <name type="common">Acinetobacter genomosp. 3</name>
    <dbReference type="NCBI Taxonomy" id="48296"/>
    <lineage>
        <taxon>Bacteria</taxon>
        <taxon>Pseudomonadati</taxon>
        <taxon>Pseudomonadota</taxon>
        <taxon>Gammaproteobacteria</taxon>
        <taxon>Moraxellales</taxon>
        <taxon>Moraxellaceae</taxon>
        <taxon>Acinetobacter</taxon>
        <taxon>Acinetobacter calcoaceticus/baumannii complex</taxon>
    </lineage>
</organism>
<sequence length="72" mass="7947">MDALAKKPILIVIGVLVLIIAAVLYNNYADRKEAEQKEQESKSRLLHGAKSDDSEKKAQESKSRLLHGGSNE</sequence>
<proteinExistence type="predicted"/>
<feature type="transmembrane region" description="Helical" evidence="2">
    <location>
        <begin position="9"/>
        <end position="28"/>
    </location>
</feature>
<dbReference type="AlphaFoldDB" id="A0A6H0G041"/>
<geneLocation type="plasmid" evidence="4">
    <name>pa1254_2</name>
</geneLocation>
<feature type="region of interest" description="Disordered" evidence="1">
    <location>
        <begin position="31"/>
        <end position="72"/>
    </location>
</feature>
<dbReference type="Proteomes" id="UP000501692">
    <property type="component" value="Plasmid pA1254_2"/>
</dbReference>